<dbReference type="STRING" id="758825.SAMN02982985_03959"/>
<dbReference type="UniPathway" id="UPA00232"/>
<organism evidence="9 10">
    <name type="scientific">Rugamonas rubra</name>
    <dbReference type="NCBI Taxonomy" id="758825"/>
    <lineage>
        <taxon>Bacteria</taxon>
        <taxon>Pseudomonadati</taxon>
        <taxon>Pseudomonadota</taxon>
        <taxon>Betaproteobacteria</taxon>
        <taxon>Burkholderiales</taxon>
        <taxon>Oxalobacteraceae</taxon>
        <taxon>Telluria group</taxon>
        <taxon>Rugamonas</taxon>
    </lineage>
</organism>
<dbReference type="PANTHER" id="PTHR43876">
    <property type="entry name" value="UBIQUINONE BIOSYNTHESIS MONOOXYGENASE COQ6, MITOCHONDRIAL"/>
    <property type="match status" value="1"/>
</dbReference>
<evidence type="ECO:0000256" key="1">
    <source>
        <dbReference type="ARBA" id="ARBA00001974"/>
    </source>
</evidence>
<keyword evidence="4" id="KW-0285">Flavoprotein</keyword>
<sequence length="433" mass="45761">MAPAVPPPAPARSIPLGYRGYNARMNSPSSPSVRRFIQSDICIVGNGAIAKTAALGFAQAGQSVTLLCPPAPPASASAGADPGWDVRVFALNHTAFHLLSALKVWGALDAARVAPVDAMLVNGDGAQAGALGFDAYGAHTGTLAWIVEDRNLNQALDAALRFAQNVSMVQGRATGLLRGAEHATVHLDDGSSIQAALVVGADGAQSWVRGQCDIGMDYRSYGQCAVVSNFHCERPHHGAAQQWFTGAEGIVALLPLPGDMVSLVWSAPEALAATLRAESAEQLAARLAPFADAKLGKLTPLRPELVRDFPLRLMRPHSMVSGRVALVGDAAHVVHPLAGHGMNLGFADVEQLVRCVAEREAQRGIGDERVLARYARARKEDVLLMQLATDGLARLFGADLEPLRVVRNFGLNLLDKLPGLKRRLISHALGKQG</sequence>
<evidence type="ECO:0000256" key="3">
    <source>
        <dbReference type="ARBA" id="ARBA00005349"/>
    </source>
</evidence>
<dbReference type="AlphaFoldDB" id="A0A1I4QJM6"/>
<comment type="cofactor">
    <cofactor evidence="1">
        <name>FAD</name>
        <dbReference type="ChEBI" id="CHEBI:57692"/>
    </cofactor>
</comment>
<dbReference type="PRINTS" id="PR00420">
    <property type="entry name" value="RNGMNOXGNASE"/>
</dbReference>
<evidence type="ECO:0000313" key="9">
    <source>
        <dbReference type="EMBL" id="SFM40237.1"/>
    </source>
</evidence>
<accession>A0A1I4QJM6</accession>
<comment type="pathway">
    <text evidence="2">Cofactor biosynthesis; ubiquinone biosynthesis.</text>
</comment>
<keyword evidence="6" id="KW-0560">Oxidoreductase</keyword>
<evidence type="ECO:0000256" key="5">
    <source>
        <dbReference type="ARBA" id="ARBA00022827"/>
    </source>
</evidence>
<evidence type="ECO:0000256" key="7">
    <source>
        <dbReference type="ARBA" id="ARBA00023033"/>
    </source>
</evidence>
<evidence type="ECO:0000259" key="8">
    <source>
        <dbReference type="Pfam" id="PF01494"/>
    </source>
</evidence>
<dbReference type="NCBIfam" id="TIGR01988">
    <property type="entry name" value="Ubi-OHases"/>
    <property type="match status" value="1"/>
</dbReference>
<dbReference type="Gene3D" id="3.50.50.60">
    <property type="entry name" value="FAD/NAD(P)-binding domain"/>
    <property type="match status" value="2"/>
</dbReference>
<dbReference type="FunFam" id="3.50.50.60:FF:000021">
    <property type="entry name" value="Ubiquinone biosynthesis monooxygenase COQ6"/>
    <property type="match status" value="1"/>
</dbReference>
<feature type="domain" description="FAD-binding" evidence="8">
    <location>
        <begin position="188"/>
        <end position="379"/>
    </location>
</feature>
<dbReference type="PANTHER" id="PTHR43876:SF7">
    <property type="entry name" value="UBIQUINONE BIOSYNTHESIS MONOOXYGENASE COQ6, MITOCHONDRIAL"/>
    <property type="match status" value="1"/>
</dbReference>
<evidence type="ECO:0000313" key="10">
    <source>
        <dbReference type="Proteomes" id="UP000199470"/>
    </source>
</evidence>
<reference evidence="9 10" key="1">
    <citation type="submission" date="2016-10" db="EMBL/GenBank/DDBJ databases">
        <authorList>
            <person name="de Groot N.N."/>
        </authorList>
    </citation>
    <scope>NUCLEOTIDE SEQUENCE [LARGE SCALE GENOMIC DNA]</scope>
    <source>
        <strain evidence="9 10">ATCC 43154</strain>
    </source>
</reference>
<keyword evidence="9" id="KW-0830">Ubiquinone</keyword>
<dbReference type="Pfam" id="PF01494">
    <property type="entry name" value="FAD_binding_3"/>
    <property type="match status" value="1"/>
</dbReference>
<comment type="similarity">
    <text evidence="3">Belongs to the UbiH/COQ6 family.</text>
</comment>
<name>A0A1I4QJM6_9BURK</name>
<keyword evidence="7" id="KW-0503">Monooxygenase</keyword>
<dbReference type="InterPro" id="IPR002938">
    <property type="entry name" value="FAD-bd"/>
</dbReference>
<evidence type="ECO:0000256" key="2">
    <source>
        <dbReference type="ARBA" id="ARBA00004749"/>
    </source>
</evidence>
<gene>
    <name evidence="9" type="ORF">SAMN02982985_03959</name>
</gene>
<dbReference type="SUPFAM" id="SSF51905">
    <property type="entry name" value="FAD/NAD(P)-binding domain"/>
    <property type="match status" value="1"/>
</dbReference>
<dbReference type="InterPro" id="IPR051205">
    <property type="entry name" value="UbiH/COQ6_monooxygenase"/>
</dbReference>
<dbReference type="Proteomes" id="UP000199470">
    <property type="component" value="Unassembled WGS sequence"/>
</dbReference>
<keyword evidence="5" id="KW-0274">FAD</keyword>
<dbReference type="InterPro" id="IPR010971">
    <property type="entry name" value="UbiH/COQ6"/>
</dbReference>
<dbReference type="EMBL" id="FOTW01000019">
    <property type="protein sequence ID" value="SFM40237.1"/>
    <property type="molecule type" value="Genomic_DNA"/>
</dbReference>
<evidence type="ECO:0000256" key="4">
    <source>
        <dbReference type="ARBA" id="ARBA00022630"/>
    </source>
</evidence>
<dbReference type="GO" id="GO:0071949">
    <property type="term" value="F:FAD binding"/>
    <property type="evidence" value="ECO:0007669"/>
    <property type="project" value="InterPro"/>
</dbReference>
<dbReference type="GO" id="GO:0004497">
    <property type="term" value="F:monooxygenase activity"/>
    <property type="evidence" value="ECO:0007669"/>
    <property type="project" value="UniProtKB-KW"/>
</dbReference>
<dbReference type="GO" id="GO:0110142">
    <property type="term" value="C:ubiquinone biosynthesis complex"/>
    <property type="evidence" value="ECO:0007669"/>
    <property type="project" value="UniProtKB-ARBA"/>
</dbReference>
<dbReference type="InterPro" id="IPR036188">
    <property type="entry name" value="FAD/NAD-bd_sf"/>
</dbReference>
<keyword evidence="10" id="KW-1185">Reference proteome</keyword>
<evidence type="ECO:0000256" key="6">
    <source>
        <dbReference type="ARBA" id="ARBA00023002"/>
    </source>
</evidence>
<dbReference type="GO" id="GO:0016705">
    <property type="term" value="F:oxidoreductase activity, acting on paired donors, with incorporation or reduction of molecular oxygen"/>
    <property type="evidence" value="ECO:0007669"/>
    <property type="project" value="InterPro"/>
</dbReference>
<protein>
    <submittedName>
        <fullName evidence="9">Ubiquinone biosynthesis hydroxylase, UbiH/UbiF/VisC/COQ6 family</fullName>
    </submittedName>
</protein>
<dbReference type="GO" id="GO:0006744">
    <property type="term" value="P:ubiquinone biosynthetic process"/>
    <property type="evidence" value="ECO:0007669"/>
    <property type="project" value="UniProtKB-UniPathway"/>
</dbReference>
<proteinExistence type="inferred from homology"/>